<organism evidence="2 3">
    <name type="scientific">Thiovibrio frasassiensis</name>
    <dbReference type="NCBI Taxonomy" id="2984131"/>
    <lineage>
        <taxon>Bacteria</taxon>
        <taxon>Pseudomonadati</taxon>
        <taxon>Thermodesulfobacteriota</taxon>
        <taxon>Desulfobulbia</taxon>
        <taxon>Desulfobulbales</taxon>
        <taxon>Thiovibrionaceae</taxon>
        <taxon>Thiovibrio</taxon>
    </lineage>
</organism>
<accession>A0A9X4RLF3</accession>
<feature type="transmembrane region" description="Helical" evidence="1">
    <location>
        <begin position="379"/>
        <end position="403"/>
    </location>
</feature>
<feature type="transmembrane region" description="Helical" evidence="1">
    <location>
        <begin position="98"/>
        <end position="116"/>
    </location>
</feature>
<evidence type="ECO:0000313" key="2">
    <source>
        <dbReference type="EMBL" id="MDG4476046.1"/>
    </source>
</evidence>
<reference evidence="2" key="2">
    <citation type="submission" date="2022-10" db="EMBL/GenBank/DDBJ databases">
        <authorList>
            <person name="Aronson H.S."/>
        </authorList>
    </citation>
    <scope>NUCLEOTIDE SEQUENCE</scope>
    <source>
        <strain evidence="2">RS19-109</strain>
    </source>
</reference>
<feature type="transmembrane region" description="Helical" evidence="1">
    <location>
        <begin position="439"/>
        <end position="456"/>
    </location>
</feature>
<feature type="transmembrane region" description="Helical" evidence="1">
    <location>
        <begin position="128"/>
        <end position="147"/>
    </location>
</feature>
<dbReference type="EMBL" id="JAPHEH010000001">
    <property type="protein sequence ID" value="MDG4476046.1"/>
    <property type="molecule type" value="Genomic_DNA"/>
</dbReference>
<dbReference type="AlphaFoldDB" id="A0A9X4RLF3"/>
<keyword evidence="1" id="KW-0812">Transmembrane</keyword>
<protein>
    <submittedName>
        <fullName evidence="2">Uncharacterized protein</fullName>
    </submittedName>
</protein>
<keyword evidence="1" id="KW-1133">Transmembrane helix</keyword>
<feature type="transmembrane region" description="Helical" evidence="1">
    <location>
        <begin position="6"/>
        <end position="23"/>
    </location>
</feature>
<sequence>MEVNMIELLNVVVVFFLLGVVFFSKKKNLIALVLVYGSTCFLYAVIPLISGASNIYLAKLHVRGGGILVKLATVMFLLVIFVSLAIRVRKNIVSDRPTLIYFGVAIAAVIIGYIHNVRVGDWLQLQNILSVVAMLVLMYLGHLWFSVEGYHWSITKNSIGCANAFLAMAVCVGFYEICSKRAWAYTVENSGEVVWRASSILFNPNLFAYWCSMVYLGCVYGMYCFSEHRRAMMLGMVLSSLGIYSTASRGVVLLLISVLLISSLLLKSSKKLRWLPLMLLPFVFFVAFSAARFLQSQDHTNESSWHSFVVIGERLARAPLSIANYIYNFTKYNITDSATSSITSATSSITSANLSISHPSKINESIEGRFRGKRKDAGFLALYDDAGILGLAAVVFLWGVLATRGFRRYMAVRDISSVYALAFLMLCFFVGFAMRFQVFPLWLFIGGAISVCMSYWRDDFTEINV</sequence>
<gene>
    <name evidence="2" type="ORF">OLX77_07735</name>
</gene>
<evidence type="ECO:0000256" key="1">
    <source>
        <dbReference type="SAM" id="Phobius"/>
    </source>
</evidence>
<feature type="transmembrane region" description="Helical" evidence="1">
    <location>
        <begin position="415"/>
        <end position="432"/>
    </location>
</feature>
<reference evidence="2" key="1">
    <citation type="journal article" date="2022" name="bioRxiv">
        <title>Thiovibrio frasassiensisgen. nov., sp. nov., an autotrophic, elemental sulfur disproportionating bacterium isolated from sulfidic karst sediment, and proposal of Thiovibrionaceae fam. nov.</title>
        <authorList>
            <person name="Aronson H."/>
            <person name="Thomas C."/>
            <person name="Bhattacharyya M."/>
            <person name="Eckstein S."/>
            <person name="Jensen S."/>
            <person name="Barco R."/>
            <person name="Macalady J."/>
            <person name="Amend J."/>
        </authorList>
    </citation>
    <scope>NUCLEOTIDE SEQUENCE</scope>
    <source>
        <strain evidence="2">RS19-109</strain>
    </source>
</reference>
<proteinExistence type="predicted"/>
<feature type="transmembrane region" description="Helical" evidence="1">
    <location>
        <begin position="30"/>
        <end position="55"/>
    </location>
</feature>
<name>A0A9X4RLF3_9BACT</name>
<feature type="transmembrane region" description="Helical" evidence="1">
    <location>
        <begin position="246"/>
        <end position="266"/>
    </location>
</feature>
<feature type="transmembrane region" description="Helical" evidence="1">
    <location>
        <begin position="207"/>
        <end position="225"/>
    </location>
</feature>
<keyword evidence="1" id="KW-0472">Membrane</keyword>
<feature type="transmembrane region" description="Helical" evidence="1">
    <location>
        <begin position="272"/>
        <end position="294"/>
    </location>
</feature>
<keyword evidence="3" id="KW-1185">Reference proteome</keyword>
<comment type="caution">
    <text evidence="2">The sequence shown here is derived from an EMBL/GenBank/DDBJ whole genome shotgun (WGS) entry which is preliminary data.</text>
</comment>
<dbReference type="RefSeq" id="WP_307633015.1">
    <property type="nucleotide sequence ID" value="NZ_JAPHEH010000001.1"/>
</dbReference>
<evidence type="ECO:0000313" key="3">
    <source>
        <dbReference type="Proteomes" id="UP001154240"/>
    </source>
</evidence>
<dbReference type="Proteomes" id="UP001154240">
    <property type="component" value="Unassembled WGS sequence"/>
</dbReference>
<feature type="transmembrane region" description="Helical" evidence="1">
    <location>
        <begin position="67"/>
        <end position="86"/>
    </location>
</feature>